<accession>A0A6P0GK64</accession>
<evidence type="ECO:0000256" key="1">
    <source>
        <dbReference type="SAM" id="MobiDB-lite"/>
    </source>
</evidence>
<comment type="caution">
    <text evidence="3">The sequence shown here is derived from an EMBL/GenBank/DDBJ whole genome shotgun (WGS) entry which is preliminary data.</text>
</comment>
<dbReference type="SMART" id="SM00530">
    <property type="entry name" value="HTH_XRE"/>
    <property type="match status" value="1"/>
</dbReference>
<dbReference type="InterPro" id="IPR001387">
    <property type="entry name" value="Cro/C1-type_HTH"/>
</dbReference>
<dbReference type="Pfam" id="PF01381">
    <property type="entry name" value="HTH_3"/>
    <property type="match status" value="1"/>
</dbReference>
<gene>
    <name evidence="3" type="ORF">GCU54_17260</name>
</gene>
<dbReference type="SUPFAM" id="SSF47413">
    <property type="entry name" value="lambda repressor-like DNA-binding domains"/>
    <property type="match status" value="1"/>
</dbReference>
<dbReference type="AlphaFoldDB" id="A0A6P0GK64"/>
<name>A0A6P0GK64_9ACTN</name>
<evidence type="ECO:0000313" key="4">
    <source>
        <dbReference type="Proteomes" id="UP000471126"/>
    </source>
</evidence>
<dbReference type="InterPro" id="IPR010982">
    <property type="entry name" value="Lambda_DNA-bd_dom_sf"/>
</dbReference>
<dbReference type="PROSITE" id="PS50943">
    <property type="entry name" value="HTH_CROC1"/>
    <property type="match status" value="1"/>
</dbReference>
<sequence length="224" mass="24615">MTQDNVWAQRLTAVIAGQLKAIRQDQGMSAQQLADATERLGHPVPRSVIANLENGRRDSIGLPEVLVLARALDVPPVTLLFPLGRQPDVEVLPETTVHPWAAVRWFTGEGGSPAPRNGTGEQEADRRHWRESTVALFREDDQLRDSWLVARGTLLHTPEGSPELADLSRRQLLAITYQWGAHRRRMRAAGMEPEPLLAEHGWPADVLEAVNDGASSGAARGDRG</sequence>
<feature type="region of interest" description="Disordered" evidence="1">
    <location>
        <begin position="107"/>
        <end position="128"/>
    </location>
</feature>
<dbReference type="EMBL" id="JAAGWE010000030">
    <property type="protein sequence ID" value="NEM07745.1"/>
    <property type="molecule type" value="Genomic_DNA"/>
</dbReference>
<evidence type="ECO:0000259" key="2">
    <source>
        <dbReference type="PROSITE" id="PS50943"/>
    </source>
</evidence>
<dbReference type="Gene3D" id="1.10.260.40">
    <property type="entry name" value="lambda repressor-like DNA-binding domains"/>
    <property type="match status" value="1"/>
</dbReference>
<dbReference type="RefSeq" id="WP_163477825.1">
    <property type="nucleotide sequence ID" value="NZ_JAAGWE010000030.1"/>
</dbReference>
<feature type="domain" description="HTH cro/C1-type" evidence="2">
    <location>
        <begin position="19"/>
        <end position="79"/>
    </location>
</feature>
<evidence type="ECO:0000313" key="3">
    <source>
        <dbReference type="EMBL" id="NEM07745.1"/>
    </source>
</evidence>
<proteinExistence type="predicted"/>
<dbReference type="Proteomes" id="UP000471126">
    <property type="component" value="Unassembled WGS sequence"/>
</dbReference>
<dbReference type="CDD" id="cd00093">
    <property type="entry name" value="HTH_XRE"/>
    <property type="match status" value="1"/>
</dbReference>
<reference evidence="3 4" key="1">
    <citation type="submission" date="2019-12" db="EMBL/GenBank/DDBJ databases">
        <title>WGS of CPCC 203550 I12A-02606.</title>
        <authorList>
            <person name="Jiang Z."/>
        </authorList>
    </citation>
    <scope>NUCLEOTIDE SEQUENCE [LARGE SCALE GENOMIC DNA]</scope>
    <source>
        <strain evidence="3 4">I12A-02606</strain>
    </source>
</reference>
<organism evidence="3 4">
    <name type="scientific">Geodermatophilus normandii</name>
    <dbReference type="NCBI Taxonomy" id="1137989"/>
    <lineage>
        <taxon>Bacteria</taxon>
        <taxon>Bacillati</taxon>
        <taxon>Actinomycetota</taxon>
        <taxon>Actinomycetes</taxon>
        <taxon>Geodermatophilales</taxon>
        <taxon>Geodermatophilaceae</taxon>
        <taxon>Geodermatophilus</taxon>
    </lineage>
</organism>
<protein>
    <submittedName>
        <fullName evidence="3">Helix-turn-helix transcriptional regulator</fullName>
    </submittedName>
</protein>
<dbReference type="GO" id="GO:0003677">
    <property type="term" value="F:DNA binding"/>
    <property type="evidence" value="ECO:0007669"/>
    <property type="project" value="InterPro"/>
</dbReference>